<evidence type="ECO:0000256" key="4">
    <source>
        <dbReference type="ARBA" id="ARBA00022448"/>
    </source>
</evidence>
<dbReference type="InterPro" id="IPR051327">
    <property type="entry name" value="MATE_MepA_subfamily"/>
</dbReference>
<feature type="transmembrane region" description="Helical" evidence="10">
    <location>
        <begin position="142"/>
        <end position="161"/>
    </location>
</feature>
<feature type="transmembrane region" description="Helical" evidence="10">
    <location>
        <begin position="324"/>
        <end position="346"/>
    </location>
</feature>
<keyword evidence="6 10" id="KW-0812">Transmembrane</keyword>
<comment type="caution">
    <text evidence="11">The sequence shown here is derived from an EMBL/GenBank/DDBJ whole genome shotgun (WGS) entry which is preliminary data.</text>
</comment>
<keyword evidence="8 10" id="KW-0472">Membrane</keyword>
<keyword evidence="4" id="KW-0813">Transport</keyword>
<name>A0ABV1BSJ2_9FIRM</name>
<evidence type="ECO:0000313" key="11">
    <source>
        <dbReference type="EMBL" id="MEQ2378721.1"/>
    </source>
</evidence>
<dbReference type="Proteomes" id="UP001442364">
    <property type="component" value="Unassembled WGS sequence"/>
</dbReference>
<dbReference type="PANTHER" id="PTHR43823">
    <property type="entry name" value="SPORULATION PROTEIN YKVU"/>
    <property type="match status" value="1"/>
</dbReference>
<dbReference type="PIRSF" id="PIRSF006603">
    <property type="entry name" value="DinF"/>
    <property type="match status" value="1"/>
</dbReference>
<keyword evidence="5" id="KW-1003">Cell membrane</keyword>
<feature type="transmembrane region" description="Helical" evidence="10">
    <location>
        <begin position="58"/>
        <end position="81"/>
    </location>
</feature>
<dbReference type="InterPro" id="IPR002528">
    <property type="entry name" value="MATE_fam"/>
</dbReference>
<feature type="transmembrane region" description="Helical" evidence="10">
    <location>
        <begin position="197"/>
        <end position="218"/>
    </location>
</feature>
<dbReference type="RefSeq" id="WP_349153198.1">
    <property type="nucleotide sequence ID" value="NZ_JBBMER010000001.1"/>
</dbReference>
<dbReference type="PANTHER" id="PTHR43823:SF3">
    <property type="entry name" value="MULTIDRUG EXPORT PROTEIN MEPA"/>
    <property type="match status" value="1"/>
</dbReference>
<evidence type="ECO:0000256" key="3">
    <source>
        <dbReference type="ARBA" id="ARBA00022106"/>
    </source>
</evidence>
<feature type="transmembrane region" description="Helical" evidence="10">
    <location>
        <begin position="18"/>
        <end position="38"/>
    </location>
</feature>
<feature type="transmembrane region" description="Helical" evidence="10">
    <location>
        <begin position="239"/>
        <end position="261"/>
    </location>
</feature>
<feature type="transmembrane region" description="Helical" evidence="10">
    <location>
        <begin position="366"/>
        <end position="384"/>
    </location>
</feature>
<reference evidence="11 12" key="1">
    <citation type="submission" date="2024-03" db="EMBL/GenBank/DDBJ databases">
        <title>Human intestinal bacterial collection.</title>
        <authorList>
            <person name="Pauvert C."/>
            <person name="Hitch T.C.A."/>
            <person name="Clavel T."/>
        </authorList>
    </citation>
    <scope>NUCLEOTIDE SEQUENCE [LARGE SCALE GENOMIC DNA]</scope>
    <source>
        <strain evidence="11 12">CLA-AA-H255</strain>
    </source>
</reference>
<sequence length="468" mass="51195">MNSSTTDNPLGYKKESTLLINFAIPCIISMLVTALYNIVDQIFIGQGIGMLGNAATNIAFPLSTTCTAISLLLGIGSATNFSLHLGAGEKHLSEKYAGNGIFLMAVCGTALFLITTIFLTPMLKFFGATTDVLPYAKAYTRITAFGFPFLIANTGMSKLILADGNPRYSMTSMLVGAIVNTILDPIFIFIFNMGMTGAALATITGQIISFCISLRYMFHFKNIKLSGDSFNIKWCYCKNILILGASACFNQIAMTIVQIVMNNTLSRYGAQSIYGGDIPLACAGIITKVNMIFMSFVIGISQGTQPVIGFNYGARMYKRVKKTYLLALEAASFLSLIAFFCFQVFPRQIISVFGNGSELYFQFSERYFRIYMFLTLINGIQPVTSNFFNSIGKSSLGVLLSLTRQILFLLPLIVIFPIFMGIDGVMYAGPIADAAAAIVCGYFTIRELKELTAKDKASNYPTKKITYN</sequence>
<comment type="subcellular location">
    <subcellularLocation>
        <location evidence="1">Cell membrane</location>
        <topology evidence="1">Multi-pass membrane protein</topology>
    </subcellularLocation>
</comment>
<dbReference type="CDD" id="cd13143">
    <property type="entry name" value="MATE_MepA_like"/>
    <property type="match status" value="1"/>
</dbReference>
<comment type="similarity">
    <text evidence="2">Belongs to the multi antimicrobial extrusion (MATE) (TC 2.A.66.1) family. MepA subfamily.</text>
</comment>
<keyword evidence="12" id="KW-1185">Reference proteome</keyword>
<evidence type="ECO:0000256" key="6">
    <source>
        <dbReference type="ARBA" id="ARBA00022692"/>
    </source>
</evidence>
<keyword evidence="7 10" id="KW-1133">Transmembrane helix</keyword>
<evidence type="ECO:0000256" key="7">
    <source>
        <dbReference type="ARBA" id="ARBA00022989"/>
    </source>
</evidence>
<feature type="transmembrane region" description="Helical" evidence="10">
    <location>
        <begin position="101"/>
        <end position="122"/>
    </location>
</feature>
<evidence type="ECO:0000256" key="1">
    <source>
        <dbReference type="ARBA" id="ARBA00004651"/>
    </source>
</evidence>
<dbReference type="EMBL" id="JBBMER010000001">
    <property type="protein sequence ID" value="MEQ2378721.1"/>
    <property type="molecule type" value="Genomic_DNA"/>
</dbReference>
<accession>A0ABV1BSJ2</accession>
<evidence type="ECO:0000256" key="5">
    <source>
        <dbReference type="ARBA" id="ARBA00022475"/>
    </source>
</evidence>
<feature type="transmembrane region" description="Helical" evidence="10">
    <location>
        <begin position="425"/>
        <end position="445"/>
    </location>
</feature>
<gene>
    <name evidence="11" type="ORF">WMO14_02305</name>
</gene>
<protein>
    <recommendedName>
        <fullName evidence="3">Multidrug export protein MepA</fullName>
    </recommendedName>
</protein>
<evidence type="ECO:0000313" key="12">
    <source>
        <dbReference type="Proteomes" id="UP001442364"/>
    </source>
</evidence>
<evidence type="ECO:0000256" key="8">
    <source>
        <dbReference type="ARBA" id="ARBA00023136"/>
    </source>
</evidence>
<feature type="transmembrane region" description="Helical" evidence="10">
    <location>
        <begin position="396"/>
        <end position="419"/>
    </location>
</feature>
<evidence type="ECO:0000256" key="2">
    <source>
        <dbReference type="ARBA" id="ARBA00008417"/>
    </source>
</evidence>
<evidence type="ECO:0000256" key="10">
    <source>
        <dbReference type="SAM" id="Phobius"/>
    </source>
</evidence>
<feature type="transmembrane region" description="Helical" evidence="10">
    <location>
        <begin position="273"/>
        <end position="298"/>
    </location>
</feature>
<organism evidence="11 12">
    <name type="scientific">[Lactobacillus] rogosae</name>
    <dbReference type="NCBI Taxonomy" id="706562"/>
    <lineage>
        <taxon>Bacteria</taxon>
        <taxon>Bacillati</taxon>
        <taxon>Bacillota</taxon>
        <taxon>Clostridia</taxon>
        <taxon>Lachnospirales</taxon>
        <taxon>Lachnospiraceae</taxon>
        <taxon>Lachnospira</taxon>
    </lineage>
</organism>
<feature type="transmembrane region" description="Helical" evidence="10">
    <location>
        <begin position="173"/>
        <end position="191"/>
    </location>
</feature>
<dbReference type="Pfam" id="PF01554">
    <property type="entry name" value="MatE"/>
    <property type="match status" value="2"/>
</dbReference>
<evidence type="ECO:0000256" key="9">
    <source>
        <dbReference type="ARBA" id="ARBA00023251"/>
    </source>
</evidence>
<dbReference type="InterPro" id="IPR045070">
    <property type="entry name" value="MATE_MepA-like"/>
</dbReference>
<keyword evidence="9" id="KW-0046">Antibiotic resistance</keyword>
<proteinExistence type="inferred from homology"/>
<dbReference type="InterPro" id="IPR048279">
    <property type="entry name" value="MdtK-like"/>
</dbReference>